<evidence type="ECO:0000256" key="4">
    <source>
        <dbReference type="ARBA" id="ARBA00022475"/>
    </source>
</evidence>
<evidence type="ECO:0000256" key="8">
    <source>
        <dbReference type="RuleBase" id="RU003923"/>
    </source>
</evidence>
<proteinExistence type="inferred from homology"/>
<comment type="similarity">
    <text evidence="2 8">Belongs to the GSP F family.</text>
</comment>
<dbReference type="PROSITE" id="PS00874">
    <property type="entry name" value="T2SP_F"/>
    <property type="match status" value="1"/>
</dbReference>
<evidence type="ECO:0000313" key="11">
    <source>
        <dbReference type="EMBL" id="MBP1888760.1"/>
    </source>
</evidence>
<sequence>MPLYKYKAKNLDGKVIKGKIDIENSEELRKLLRERGFFLVDYEDSGMSINIDLGMFRKIPKKDISIFCREMYFSLTSGISIVQSLEIVKEQIENKKLKNILYNVFDDIKRGRMLSDAFKQYDDLPNLFIYMLQVGEETGRLDEVMGNLADYYNNQYKQEKKIKNALIYPKFLLCFSLIVVSILVAFVVPIFVQNLLSANEVLPVPTKIVIWISSFIKNKWMYIIAFLIVISILKIFILNKNKKYIYFKDRFIVNSKFIRTISMQIFTSRFARTFSILFGGGVNVTRCIEICADVIGNEFIKSRLLQSKEFISNGSSIAEGLGMENTFPKMLIQSIRVGEESGTVEEILKKASEFYDSEANFALEKLSNLVEPIMIILLAFLVGFVVISLVLPIFSMYDAVK</sequence>
<gene>
    <name evidence="11" type="ORF">J2Z53_000339</name>
</gene>
<dbReference type="InterPro" id="IPR003004">
    <property type="entry name" value="GspF/PilC"/>
</dbReference>
<dbReference type="PANTHER" id="PTHR30012">
    <property type="entry name" value="GENERAL SECRETION PATHWAY PROTEIN"/>
    <property type="match status" value="1"/>
</dbReference>
<feature type="transmembrane region" description="Helical" evidence="9">
    <location>
        <begin position="373"/>
        <end position="397"/>
    </location>
</feature>
<evidence type="ECO:0000256" key="6">
    <source>
        <dbReference type="ARBA" id="ARBA00022989"/>
    </source>
</evidence>
<dbReference type="RefSeq" id="WP_209795489.1">
    <property type="nucleotide sequence ID" value="NZ_JAGGJZ010000001.1"/>
</dbReference>
<dbReference type="Pfam" id="PF00482">
    <property type="entry name" value="T2SSF"/>
    <property type="match status" value="2"/>
</dbReference>
<organism evidence="11 12">
    <name type="scientific">Clostridium moniliforme</name>
    <dbReference type="NCBI Taxonomy" id="39489"/>
    <lineage>
        <taxon>Bacteria</taxon>
        <taxon>Bacillati</taxon>
        <taxon>Bacillota</taxon>
        <taxon>Clostridia</taxon>
        <taxon>Eubacteriales</taxon>
        <taxon>Clostridiaceae</taxon>
        <taxon>Clostridium</taxon>
    </lineage>
</organism>
<dbReference type="PANTHER" id="PTHR30012:SF0">
    <property type="entry name" value="TYPE II SECRETION SYSTEM PROTEIN F-RELATED"/>
    <property type="match status" value="1"/>
</dbReference>
<keyword evidence="6 9" id="KW-1133">Transmembrane helix</keyword>
<keyword evidence="3 8" id="KW-0813">Transport</keyword>
<dbReference type="InterPro" id="IPR001992">
    <property type="entry name" value="T2SS_GspF/T4SS_PilC_CS"/>
</dbReference>
<keyword evidence="5 8" id="KW-0812">Transmembrane</keyword>
<evidence type="ECO:0000256" key="9">
    <source>
        <dbReference type="SAM" id="Phobius"/>
    </source>
</evidence>
<keyword evidence="12" id="KW-1185">Reference proteome</keyword>
<dbReference type="InterPro" id="IPR018076">
    <property type="entry name" value="T2SS_GspF_dom"/>
</dbReference>
<comment type="subcellular location">
    <subcellularLocation>
        <location evidence="1 8">Cell membrane</location>
        <topology evidence="1 8">Multi-pass membrane protein</topology>
    </subcellularLocation>
</comment>
<feature type="domain" description="Type II secretion system protein GspF" evidence="10">
    <location>
        <begin position="270"/>
        <end position="392"/>
    </location>
</feature>
<evidence type="ECO:0000259" key="10">
    <source>
        <dbReference type="Pfam" id="PF00482"/>
    </source>
</evidence>
<dbReference type="EMBL" id="JAGGJZ010000001">
    <property type="protein sequence ID" value="MBP1888760.1"/>
    <property type="molecule type" value="Genomic_DNA"/>
</dbReference>
<evidence type="ECO:0000313" key="12">
    <source>
        <dbReference type="Proteomes" id="UP000783390"/>
    </source>
</evidence>
<name>A0ABS4EXN6_9CLOT</name>
<feature type="transmembrane region" description="Helical" evidence="9">
    <location>
        <begin position="220"/>
        <end position="238"/>
    </location>
</feature>
<protein>
    <submittedName>
        <fullName evidence="11">Type IV pilus assembly protein PilC</fullName>
    </submittedName>
</protein>
<keyword evidence="4" id="KW-1003">Cell membrane</keyword>
<feature type="domain" description="Type II secretion system protein GspF" evidence="10">
    <location>
        <begin position="67"/>
        <end position="189"/>
    </location>
</feature>
<evidence type="ECO:0000256" key="5">
    <source>
        <dbReference type="ARBA" id="ARBA00022692"/>
    </source>
</evidence>
<reference evidence="11 12" key="1">
    <citation type="submission" date="2021-03" db="EMBL/GenBank/DDBJ databases">
        <title>Genomic Encyclopedia of Type Strains, Phase IV (KMG-IV): sequencing the most valuable type-strain genomes for metagenomic binning, comparative biology and taxonomic classification.</title>
        <authorList>
            <person name="Goeker M."/>
        </authorList>
    </citation>
    <scope>NUCLEOTIDE SEQUENCE [LARGE SCALE GENOMIC DNA]</scope>
    <source>
        <strain evidence="11 12">DSM 3984</strain>
    </source>
</reference>
<evidence type="ECO:0000256" key="2">
    <source>
        <dbReference type="ARBA" id="ARBA00005745"/>
    </source>
</evidence>
<accession>A0ABS4EXN6</accession>
<keyword evidence="7 9" id="KW-0472">Membrane</keyword>
<dbReference type="InterPro" id="IPR042094">
    <property type="entry name" value="T2SS_GspF_sf"/>
</dbReference>
<feature type="transmembrane region" description="Helical" evidence="9">
    <location>
        <begin position="171"/>
        <end position="192"/>
    </location>
</feature>
<dbReference type="Proteomes" id="UP000783390">
    <property type="component" value="Unassembled WGS sequence"/>
</dbReference>
<dbReference type="PRINTS" id="PR00812">
    <property type="entry name" value="BCTERIALGSPF"/>
</dbReference>
<evidence type="ECO:0000256" key="3">
    <source>
        <dbReference type="ARBA" id="ARBA00022448"/>
    </source>
</evidence>
<comment type="caution">
    <text evidence="11">The sequence shown here is derived from an EMBL/GenBank/DDBJ whole genome shotgun (WGS) entry which is preliminary data.</text>
</comment>
<evidence type="ECO:0000256" key="7">
    <source>
        <dbReference type="ARBA" id="ARBA00023136"/>
    </source>
</evidence>
<dbReference type="Gene3D" id="1.20.81.30">
    <property type="entry name" value="Type II secretion system (T2SS), domain F"/>
    <property type="match status" value="2"/>
</dbReference>
<evidence type="ECO:0000256" key="1">
    <source>
        <dbReference type="ARBA" id="ARBA00004651"/>
    </source>
</evidence>